<dbReference type="InterPro" id="IPR050469">
    <property type="entry name" value="Diguanylate_Cyclase"/>
</dbReference>
<dbReference type="Pfam" id="PF00990">
    <property type="entry name" value="GGDEF"/>
    <property type="match status" value="1"/>
</dbReference>
<accession>Q6AL41</accession>
<dbReference type="PROSITE" id="PS50887">
    <property type="entry name" value="GGDEF"/>
    <property type="match status" value="1"/>
</dbReference>
<gene>
    <name evidence="6" type="ordered locus">DP2205</name>
</gene>
<feature type="domain" description="GGDEF" evidence="4">
    <location>
        <begin position="373"/>
        <end position="509"/>
    </location>
</feature>
<name>Q6AL41_DESPS</name>
<proteinExistence type="predicted"/>
<dbReference type="InterPro" id="IPR029787">
    <property type="entry name" value="Nucleotide_cyclase"/>
</dbReference>
<dbReference type="OrthoDB" id="9813903at2"/>
<dbReference type="GO" id="GO:1902201">
    <property type="term" value="P:negative regulation of bacterial-type flagellum-dependent cell motility"/>
    <property type="evidence" value="ECO:0007669"/>
    <property type="project" value="TreeGrafter"/>
</dbReference>
<feature type="domain" description="HDOD" evidence="5">
    <location>
        <begin position="16"/>
        <end position="211"/>
    </location>
</feature>
<dbReference type="SUPFAM" id="SSF55073">
    <property type="entry name" value="Nucleotide cyclase"/>
    <property type="match status" value="1"/>
</dbReference>
<evidence type="ECO:0000256" key="2">
    <source>
        <dbReference type="ARBA" id="ARBA00034247"/>
    </source>
</evidence>
<dbReference type="InterPro" id="IPR000160">
    <property type="entry name" value="GGDEF_dom"/>
</dbReference>
<dbReference type="SUPFAM" id="SSF109604">
    <property type="entry name" value="HD-domain/PDEase-like"/>
    <property type="match status" value="1"/>
</dbReference>
<comment type="catalytic activity">
    <reaction evidence="2">
        <text>2 GTP = 3',3'-c-di-GMP + 2 diphosphate</text>
        <dbReference type="Rhea" id="RHEA:24898"/>
        <dbReference type="ChEBI" id="CHEBI:33019"/>
        <dbReference type="ChEBI" id="CHEBI:37565"/>
        <dbReference type="ChEBI" id="CHEBI:58805"/>
        <dbReference type="EC" id="2.7.7.65"/>
    </reaction>
</comment>
<evidence type="ECO:0000256" key="3">
    <source>
        <dbReference type="SAM" id="Coils"/>
    </source>
</evidence>
<dbReference type="Gene3D" id="1.10.3210.10">
    <property type="entry name" value="Hypothetical protein af1432"/>
    <property type="match status" value="1"/>
</dbReference>
<dbReference type="GO" id="GO:0043709">
    <property type="term" value="P:cell adhesion involved in single-species biofilm formation"/>
    <property type="evidence" value="ECO:0007669"/>
    <property type="project" value="TreeGrafter"/>
</dbReference>
<evidence type="ECO:0000313" key="6">
    <source>
        <dbReference type="EMBL" id="CAG36934.1"/>
    </source>
</evidence>
<dbReference type="GO" id="GO:0052621">
    <property type="term" value="F:diguanylate cyclase activity"/>
    <property type="evidence" value="ECO:0007669"/>
    <property type="project" value="UniProtKB-EC"/>
</dbReference>
<dbReference type="HOGENOM" id="CLU_019124_1_0_7"/>
<dbReference type="eggNOG" id="COG1639">
    <property type="taxonomic scope" value="Bacteria"/>
</dbReference>
<organism evidence="6 7">
    <name type="scientific">Desulfotalea psychrophila (strain LSv54 / DSM 12343)</name>
    <dbReference type="NCBI Taxonomy" id="177439"/>
    <lineage>
        <taxon>Bacteria</taxon>
        <taxon>Pseudomonadati</taxon>
        <taxon>Thermodesulfobacteriota</taxon>
        <taxon>Desulfobulbia</taxon>
        <taxon>Desulfobulbales</taxon>
        <taxon>Desulfocapsaceae</taxon>
        <taxon>Desulfotalea</taxon>
    </lineage>
</organism>
<reference evidence="7" key="1">
    <citation type="journal article" date="2004" name="Environ. Microbiol.">
        <title>The genome of Desulfotalea psychrophila, a sulfate-reducing bacterium from permanently cold Arctic sediments.</title>
        <authorList>
            <person name="Rabus R."/>
            <person name="Ruepp A."/>
            <person name="Frickey T."/>
            <person name="Rattei T."/>
            <person name="Fartmann B."/>
            <person name="Stark M."/>
            <person name="Bauer M."/>
            <person name="Zibat A."/>
            <person name="Lombardot T."/>
            <person name="Becker I."/>
            <person name="Amann J."/>
            <person name="Gellner K."/>
            <person name="Teeling H."/>
            <person name="Leuschner W.D."/>
            <person name="Gloeckner F.-O."/>
            <person name="Lupas A.N."/>
            <person name="Amann R."/>
            <person name="Klenk H.-P."/>
        </authorList>
    </citation>
    <scope>NUCLEOTIDE SEQUENCE [LARGE SCALE GENOMIC DNA]</scope>
    <source>
        <strain evidence="7">DSM 12343 / LSv54</strain>
    </source>
</reference>
<keyword evidence="3" id="KW-0175">Coiled coil</keyword>
<dbReference type="Gene3D" id="3.30.70.270">
    <property type="match status" value="1"/>
</dbReference>
<dbReference type="STRING" id="177439.DP2205"/>
<evidence type="ECO:0000256" key="1">
    <source>
        <dbReference type="ARBA" id="ARBA00012528"/>
    </source>
</evidence>
<evidence type="ECO:0000259" key="5">
    <source>
        <dbReference type="PROSITE" id="PS51833"/>
    </source>
</evidence>
<dbReference type="eggNOG" id="COG3706">
    <property type="taxonomic scope" value="Bacteria"/>
</dbReference>
<dbReference type="PROSITE" id="PS51833">
    <property type="entry name" value="HDOD"/>
    <property type="match status" value="1"/>
</dbReference>
<dbReference type="SMART" id="SM00267">
    <property type="entry name" value="GGDEF"/>
    <property type="match status" value="1"/>
</dbReference>
<dbReference type="NCBIfam" id="TIGR00254">
    <property type="entry name" value="GGDEF"/>
    <property type="match status" value="1"/>
</dbReference>
<dbReference type="InterPro" id="IPR013976">
    <property type="entry name" value="HDOD"/>
</dbReference>
<protein>
    <recommendedName>
        <fullName evidence="1">diguanylate cyclase</fullName>
        <ecNumber evidence="1">2.7.7.65</ecNumber>
    </recommendedName>
</protein>
<dbReference type="AlphaFoldDB" id="Q6AL41"/>
<sequence length="516" mass="58535">MQKADIIRQALHSRELPTLPVVASQILTLTAAEDVTLTSIAQLVSQDISLSAKMLKVVNSAHYGFPQDISSINQAVSLLGLNAVRCLVLSFSFLSMKVEQKANLFDFKSFWQRSLASTVTAKLILDNIENANSEEVLITGLLQNLGELIFAVVFPDKYEEILENSEEITADKGTTERAILSVTHCRMGYEIAKAWALPPSIYVPILYHHSPKSYTGGSADVQRTISAIYLSDILTQIFFSRTPEIYYNKFRKEARSLLMLKEEDIQNILANVHTEIKKAGSTFDIEIKKIRSIQDILQEANIRLSLLNLNYDQVNRKLVETTIELEKLTEELAKKNRQLETLANIDGLTNCYNHRYFQNALDQELSRSSRNSLAISLIMFDIDNFKRFNDSYGHQAGDFILCELTRLIQEQIRKDDVLARYGGEEFVIILPETEKEDALIVAEKVRHACEEHSFQNIHKTHQITISLGVATEHSAQISPLNKTSFIDKTDLALYSAKENGRNKVVVYSPKKRKWFL</sequence>
<feature type="coiled-coil region" evidence="3">
    <location>
        <begin position="297"/>
        <end position="345"/>
    </location>
</feature>
<dbReference type="GO" id="GO:0005886">
    <property type="term" value="C:plasma membrane"/>
    <property type="evidence" value="ECO:0007669"/>
    <property type="project" value="TreeGrafter"/>
</dbReference>
<dbReference type="RefSeq" id="WP_011189446.1">
    <property type="nucleotide sequence ID" value="NC_006138.1"/>
</dbReference>
<evidence type="ECO:0000313" key="7">
    <source>
        <dbReference type="Proteomes" id="UP000000602"/>
    </source>
</evidence>
<keyword evidence="7" id="KW-1185">Reference proteome</keyword>
<dbReference type="KEGG" id="dps:DP2205"/>
<evidence type="ECO:0000259" key="4">
    <source>
        <dbReference type="PROSITE" id="PS50887"/>
    </source>
</evidence>
<dbReference type="Proteomes" id="UP000000602">
    <property type="component" value="Chromosome"/>
</dbReference>
<dbReference type="PANTHER" id="PTHR45138">
    <property type="entry name" value="REGULATORY COMPONENTS OF SENSORY TRANSDUCTION SYSTEM"/>
    <property type="match status" value="1"/>
</dbReference>
<dbReference type="EMBL" id="CR522870">
    <property type="protein sequence ID" value="CAG36934.1"/>
    <property type="molecule type" value="Genomic_DNA"/>
</dbReference>
<dbReference type="Pfam" id="PF08668">
    <property type="entry name" value="HDOD"/>
    <property type="match status" value="1"/>
</dbReference>
<dbReference type="PANTHER" id="PTHR45138:SF9">
    <property type="entry name" value="DIGUANYLATE CYCLASE DGCM-RELATED"/>
    <property type="match status" value="1"/>
</dbReference>
<dbReference type="FunFam" id="3.30.70.270:FF:000001">
    <property type="entry name" value="Diguanylate cyclase domain protein"/>
    <property type="match status" value="1"/>
</dbReference>
<dbReference type="InterPro" id="IPR043128">
    <property type="entry name" value="Rev_trsase/Diguanyl_cyclase"/>
</dbReference>
<dbReference type="CDD" id="cd01949">
    <property type="entry name" value="GGDEF"/>
    <property type="match status" value="1"/>
</dbReference>
<dbReference type="EC" id="2.7.7.65" evidence="1"/>